<dbReference type="InterPro" id="IPR006603">
    <property type="entry name" value="PQ-loop_rpt"/>
</dbReference>
<feature type="transmembrane region" description="Helical" evidence="5">
    <location>
        <begin position="100"/>
        <end position="121"/>
    </location>
</feature>
<evidence type="ECO:0000256" key="5">
    <source>
        <dbReference type="SAM" id="Phobius"/>
    </source>
</evidence>
<evidence type="ECO:0000256" key="2">
    <source>
        <dbReference type="ARBA" id="ARBA00022692"/>
    </source>
</evidence>
<sequence>MAPQTTIPLAATVLGLIGTVFWSIQLLPQIWKSYRSKSTEGLPSTMMLLWGMSGLPFGAYAILQNFNVPLQIQPQFFALFCLTSWAQVKHYSDKWHTTKAALALAGMLVIVAGFQLLFVFVCRGPYVAGNSGAAGFVRFLGIVACIMIIVGYVPIPPELLLRRGRVVGISLLFLSVDWLGAAFSLCSLVMQESFDITFGILYGLVVLIEGSVFVSQGVWLLRTRGLRARARAASLPFDDYEEAVAWQRQGSVDVTFPTLWKRAKALVTGTPAGRKEQCQGLS</sequence>
<feature type="transmembrane region" description="Helical" evidence="5">
    <location>
        <begin position="6"/>
        <end position="27"/>
    </location>
</feature>
<gene>
    <name evidence="6" type="ORF">SCUCBS95973_001008</name>
</gene>
<dbReference type="Proteomes" id="UP001642405">
    <property type="component" value="Unassembled WGS sequence"/>
</dbReference>
<dbReference type="PANTHER" id="PTHR16201">
    <property type="entry name" value="SEVEN TRANSMEMBRANE PROTEIN 1-RELATED"/>
    <property type="match status" value="1"/>
</dbReference>
<dbReference type="SMART" id="SM00679">
    <property type="entry name" value="CTNS"/>
    <property type="match status" value="1"/>
</dbReference>
<keyword evidence="3 5" id="KW-1133">Transmembrane helix</keyword>
<dbReference type="Pfam" id="PF04193">
    <property type="entry name" value="PQ-loop"/>
    <property type="match status" value="1"/>
</dbReference>
<keyword evidence="2 5" id="KW-0812">Transmembrane</keyword>
<feature type="transmembrane region" description="Helical" evidence="5">
    <location>
        <begin position="196"/>
        <end position="221"/>
    </location>
</feature>
<feature type="transmembrane region" description="Helical" evidence="5">
    <location>
        <begin position="167"/>
        <end position="190"/>
    </location>
</feature>
<evidence type="ECO:0000313" key="6">
    <source>
        <dbReference type="EMBL" id="CAK7211077.1"/>
    </source>
</evidence>
<reference evidence="6 7" key="1">
    <citation type="submission" date="2024-01" db="EMBL/GenBank/DDBJ databases">
        <authorList>
            <person name="Allen C."/>
            <person name="Tagirdzhanova G."/>
        </authorList>
    </citation>
    <scope>NUCLEOTIDE SEQUENCE [LARGE SCALE GENOMIC DNA]</scope>
</reference>
<evidence type="ECO:0008006" key="8">
    <source>
        <dbReference type="Google" id="ProtNLM"/>
    </source>
</evidence>
<evidence type="ECO:0000256" key="3">
    <source>
        <dbReference type="ARBA" id="ARBA00022989"/>
    </source>
</evidence>
<organism evidence="6 7">
    <name type="scientific">Sporothrix curviconia</name>
    <dbReference type="NCBI Taxonomy" id="1260050"/>
    <lineage>
        <taxon>Eukaryota</taxon>
        <taxon>Fungi</taxon>
        <taxon>Dikarya</taxon>
        <taxon>Ascomycota</taxon>
        <taxon>Pezizomycotina</taxon>
        <taxon>Sordariomycetes</taxon>
        <taxon>Sordariomycetidae</taxon>
        <taxon>Ophiostomatales</taxon>
        <taxon>Ophiostomataceae</taxon>
        <taxon>Sporothrix</taxon>
    </lineage>
</organism>
<feature type="transmembrane region" description="Helical" evidence="5">
    <location>
        <begin position="47"/>
        <end position="66"/>
    </location>
</feature>
<comment type="caution">
    <text evidence="6">The sequence shown here is derived from an EMBL/GenBank/DDBJ whole genome shotgun (WGS) entry which is preliminary data.</text>
</comment>
<dbReference type="Gene3D" id="1.20.1280.290">
    <property type="match status" value="1"/>
</dbReference>
<proteinExistence type="predicted"/>
<comment type="subcellular location">
    <subcellularLocation>
        <location evidence="1">Membrane</location>
        <topology evidence="1">Multi-pass membrane protein</topology>
    </subcellularLocation>
</comment>
<dbReference type="EMBL" id="CAWUHB010000003">
    <property type="protein sequence ID" value="CAK7211077.1"/>
    <property type="molecule type" value="Genomic_DNA"/>
</dbReference>
<protein>
    <recommendedName>
        <fullName evidence="8">PQ loop repeat protein</fullName>
    </recommendedName>
</protein>
<feature type="transmembrane region" description="Helical" evidence="5">
    <location>
        <begin position="133"/>
        <end position="155"/>
    </location>
</feature>
<dbReference type="InterPro" id="IPR051415">
    <property type="entry name" value="LAAT-1"/>
</dbReference>
<evidence type="ECO:0000313" key="7">
    <source>
        <dbReference type="Proteomes" id="UP001642405"/>
    </source>
</evidence>
<accession>A0ABP0AUX3</accession>
<keyword evidence="7" id="KW-1185">Reference proteome</keyword>
<keyword evidence="4 5" id="KW-0472">Membrane</keyword>
<name>A0ABP0AUX3_9PEZI</name>
<evidence type="ECO:0000256" key="1">
    <source>
        <dbReference type="ARBA" id="ARBA00004141"/>
    </source>
</evidence>
<dbReference type="PANTHER" id="PTHR16201:SF37">
    <property type="entry name" value="PQ-LOOP REPEAT-CONTAINING PROTEIN"/>
    <property type="match status" value="1"/>
</dbReference>
<evidence type="ECO:0000256" key="4">
    <source>
        <dbReference type="ARBA" id="ARBA00023136"/>
    </source>
</evidence>